<accession>A0A1Z5S9I7</accession>
<name>A0A1Z5S9I7_SORBI</name>
<dbReference type="Proteomes" id="UP000000768">
    <property type="component" value="Chromosome 1"/>
</dbReference>
<evidence type="ECO:0000313" key="1">
    <source>
        <dbReference type="EMBL" id="OQU92395.1"/>
    </source>
</evidence>
<proteinExistence type="predicted"/>
<protein>
    <submittedName>
        <fullName evidence="1">Uncharacterized protein</fullName>
    </submittedName>
</protein>
<evidence type="ECO:0000313" key="2">
    <source>
        <dbReference type="Proteomes" id="UP000000768"/>
    </source>
</evidence>
<dbReference type="InParanoid" id="A0A1Z5S9I7"/>
<reference evidence="1 2" key="1">
    <citation type="journal article" date="2009" name="Nature">
        <title>The Sorghum bicolor genome and the diversification of grasses.</title>
        <authorList>
            <person name="Paterson A.H."/>
            <person name="Bowers J.E."/>
            <person name="Bruggmann R."/>
            <person name="Dubchak I."/>
            <person name="Grimwood J."/>
            <person name="Gundlach H."/>
            <person name="Haberer G."/>
            <person name="Hellsten U."/>
            <person name="Mitros T."/>
            <person name="Poliakov A."/>
            <person name="Schmutz J."/>
            <person name="Spannagl M."/>
            <person name="Tang H."/>
            <person name="Wang X."/>
            <person name="Wicker T."/>
            <person name="Bharti A.K."/>
            <person name="Chapman J."/>
            <person name="Feltus F.A."/>
            <person name="Gowik U."/>
            <person name="Grigoriev I.V."/>
            <person name="Lyons E."/>
            <person name="Maher C.A."/>
            <person name="Martis M."/>
            <person name="Narechania A."/>
            <person name="Otillar R.P."/>
            <person name="Penning B.W."/>
            <person name="Salamov A.A."/>
            <person name="Wang Y."/>
            <person name="Zhang L."/>
            <person name="Carpita N.C."/>
            <person name="Freeling M."/>
            <person name="Gingle A.R."/>
            <person name="Hash C.T."/>
            <person name="Keller B."/>
            <person name="Klein P."/>
            <person name="Kresovich S."/>
            <person name="McCann M.C."/>
            <person name="Ming R."/>
            <person name="Peterson D.G."/>
            <person name="Mehboob-ur-Rahman"/>
            <person name="Ware D."/>
            <person name="Westhoff P."/>
            <person name="Mayer K.F."/>
            <person name="Messing J."/>
            <person name="Rokhsar D.S."/>
        </authorList>
    </citation>
    <scope>NUCLEOTIDE SEQUENCE [LARGE SCALE GENOMIC DNA]</scope>
    <source>
        <strain evidence="2">cv. BTx623</strain>
    </source>
</reference>
<organism evidence="1 2">
    <name type="scientific">Sorghum bicolor</name>
    <name type="common">Sorghum</name>
    <name type="synonym">Sorghum vulgare</name>
    <dbReference type="NCBI Taxonomy" id="4558"/>
    <lineage>
        <taxon>Eukaryota</taxon>
        <taxon>Viridiplantae</taxon>
        <taxon>Streptophyta</taxon>
        <taxon>Embryophyta</taxon>
        <taxon>Tracheophyta</taxon>
        <taxon>Spermatophyta</taxon>
        <taxon>Magnoliopsida</taxon>
        <taxon>Liliopsida</taxon>
        <taxon>Poales</taxon>
        <taxon>Poaceae</taxon>
        <taxon>PACMAD clade</taxon>
        <taxon>Panicoideae</taxon>
        <taxon>Andropogonodae</taxon>
        <taxon>Andropogoneae</taxon>
        <taxon>Sorghinae</taxon>
        <taxon>Sorghum</taxon>
    </lineage>
</organism>
<reference evidence="2" key="2">
    <citation type="journal article" date="2018" name="Plant J.">
        <title>The Sorghum bicolor reference genome: improved assembly, gene annotations, a transcriptome atlas, and signatures of genome organization.</title>
        <authorList>
            <person name="McCormick R.F."/>
            <person name="Truong S.K."/>
            <person name="Sreedasyam A."/>
            <person name="Jenkins J."/>
            <person name="Shu S."/>
            <person name="Sims D."/>
            <person name="Kennedy M."/>
            <person name="Amirebrahimi M."/>
            <person name="Weers B.D."/>
            <person name="McKinley B."/>
            <person name="Mattison A."/>
            <person name="Morishige D.T."/>
            <person name="Grimwood J."/>
            <person name="Schmutz J."/>
            <person name="Mullet J.E."/>
        </authorList>
    </citation>
    <scope>NUCLEOTIDE SEQUENCE [LARGE SCALE GENOMIC DNA]</scope>
    <source>
        <strain evidence="2">cv. BTx623</strain>
    </source>
</reference>
<dbReference type="EMBL" id="CM000760">
    <property type="protein sequence ID" value="OQU92395.1"/>
    <property type="molecule type" value="Genomic_DNA"/>
</dbReference>
<gene>
    <name evidence="1" type="ORF">SORBI_3001G337350</name>
</gene>
<sequence>MLHAHARQMVCVAAPGRLPIAGCPYLFIRDEREARMTGIFAGLYGDLNRLKFEDKHLSDYVSSRDCRFLLHDQSDAVIYYICGLAW</sequence>
<dbReference type="Gramene" id="OQU92395">
    <property type="protein sequence ID" value="OQU92395"/>
    <property type="gene ID" value="SORBI_3001G337350"/>
</dbReference>
<dbReference type="AlphaFoldDB" id="A0A1Z5S9I7"/>
<keyword evidence="2" id="KW-1185">Reference proteome</keyword>